<comment type="similarity">
    <text evidence="2">Belongs to the YkuD family.</text>
</comment>
<dbReference type="Pfam" id="PF03734">
    <property type="entry name" value="YkuD"/>
    <property type="match status" value="1"/>
</dbReference>
<dbReference type="SUPFAM" id="SSF141523">
    <property type="entry name" value="L,D-transpeptidase catalytic domain-like"/>
    <property type="match status" value="1"/>
</dbReference>
<dbReference type="Proteomes" id="UP000825381">
    <property type="component" value="Chromosome"/>
</dbReference>
<keyword evidence="4 7" id="KW-0133">Cell shape</keyword>
<evidence type="ECO:0000313" key="10">
    <source>
        <dbReference type="EMBL" id="QYJ67353.1"/>
    </source>
</evidence>
<protein>
    <submittedName>
        <fullName evidence="10">L,D-transpeptidase family protein</fullName>
    </submittedName>
</protein>
<name>A0ABX8V3D1_9FLAO</name>
<evidence type="ECO:0000256" key="5">
    <source>
        <dbReference type="ARBA" id="ARBA00022984"/>
    </source>
</evidence>
<feature type="transmembrane region" description="Helical" evidence="8">
    <location>
        <begin position="5"/>
        <end position="22"/>
    </location>
</feature>
<evidence type="ECO:0000256" key="6">
    <source>
        <dbReference type="ARBA" id="ARBA00023316"/>
    </source>
</evidence>
<dbReference type="InterPro" id="IPR038063">
    <property type="entry name" value="Transpep_catalytic_dom"/>
</dbReference>
<evidence type="ECO:0000256" key="3">
    <source>
        <dbReference type="ARBA" id="ARBA00022679"/>
    </source>
</evidence>
<evidence type="ECO:0000259" key="9">
    <source>
        <dbReference type="PROSITE" id="PS52029"/>
    </source>
</evidence>
<dbReference type="PANTHER" id="PTHR36699:SF1">
    <property type="entry name" value="L,D-TRANSPEPTIDASE YAFK-RELATED"/>
    <property type="match status" value="1"/>
</dbReference>
<feature type="domain" description="L,D-TPase catalytic" evidence="9">
    <location>
        <begin position="34"/>
        <end position="170"/>
    </location>
</feature>
<dbReference type="EMBL" id="CP080429">
    <property type="protein sequence ID" value="QYJ67353.1"/>
    <property type="molecule type" value="Genomic_DNA"/>
</dbReference>
<keyword evidence="3" id="KW-0808">Transferase</keyword>
<dbReference type="PROSITE" id="PS52029">
    <property type="entry name" value="LD_TPASE"/>
    <property type="match status" value="1"/>
</dbReference>
<keyword evidence="5 7" id="KW-0573">Peptidoglycan synthesis</keyword>
<keyword evidence="6 7" id="KW-0961">Cell wall biogenesis/degradation</keyword>
<sequence>MKRKFMGWFLFLIIPFLIYYFYPETKLPENRVVDKLIVYKGKRQMEAYSGKELLKIYTVSLGKAPVGHKQYEGDNRTPEGTYHITERNPNSSYHKNLGVSYPNELDIENAKNLGKPPGGAIKIHGLPNRLGHIGKLHRWKDWTAGCIAVTDAEVDELYLAVTHNAVIEINP</sequence>
<reference evidence="10 11" key="1">
    <citation type="submission" date="2021-07" db="EMBL/GenBank/DDBJ databases">
        <title>Flavobacterium WSW3-B6 sp.nov, isolated from seaweed.</title>
        <authorList>
            <person name="Muhammad N."/>
            <person name="Ho H."/>
            <person name="Lee Y.-J."/>
            <person name="Nguyen T."/>
            <person name="Ho J."/>
            <person name="Kim S.-G."/>
        </authorList>
    </citation>
    <scope>NUCLEOTIDE SEQUENCE [LARGE SCALE GENOMIC DNA]</scope>
    <source>
        <strain evidence="10 11">WSW3-B6</strain>
    </source>
</reference>
<keyword evidence="8" id="KW-0812">Transmembrane</keyword>
<dbReference type="InterPro" id="IPR005490">
    <property type="entry name" value="LD_TPept_cat_dom"/>
</dbReference>
<gene>
    <name evidence="10" type="ORF">K1I41_07180</name>
</gene>
<evidence type="ECO:0000313" key="11">
    <source>
        <dbReference type="Proteomes" id="UP000825381"/>
    </source>
</evidence>
<dbReference type="PANTHER" id="PTHR36699">
    <property type="entry name" value="LD-TRANSPEPTIDASE"/>
    <property type="match status" value="1"/>
</dbReference>
<dbReference type="RefSeq" id="WP_220639698.1">
    <property type="nucleotide sequence ID" value="NZ_CP080429.1"/>
</dbReference>
<feature type="active site" description="Nucleophile" evidence="7">
    <location>
        <position position="146"/>
    </location>
</feature>
<organism evidence="10 11">
    <name type="scientific">Flavobacterium litorale</name>
    <dbReference type="NCBI Taxonomy" id="2856519"/>
    <lineage>
        <taxon>Bacteria</taxon>
        <taxon>Pseudomonadati</taxon>
        <taxon>Bacteroidota</taxon>
        <taxon>Flavobacteriia</taxon>
        <taxon>Flavobacteriales</taxon>
        <taxon>Flavobacteriaceae</taxon>
        <taxon>Flavobacterium</taxon>
    </lineage>
</organism>
<dbReference type="CDD" id="cd16913">
    <property type="entry name" value="YkuD_like"/>
    <property type="match status" value="1"/>
</dbReference>
<comment type="pathway">
    <text evidence="1 7">Cell wall biogenesis; peptidoglycan biosynthesis.</text>
</comment>
<evidence type="ECO:0000256" key="7">
    <source>
        <dbReference type="PROSITE-ProRule" id="PRU01373"/>
    </source>
</evidence>
<keyword evidence="11" id="KW-1185">Reference proteome</keyword>
<keyword evidence="8" id="KW-0472">Membrane</keyword>
<dbReference type="Gene3D" id="2.40.440.10">
    <property type="entry name" value="L,D-transpeptidase catalytic domain-like"/>
    <property type="match status" value="1"/>
</dbReference>
<proteinExistence type="inferred from homology"/>
<evidence type="ECO:0000256" key="1">
    <source>
        <dbReference type="ARBA" id="ARBA00004752"/>
    </source>
</evidence>
<evidence type="ECO:0000256" key="8">
    <source>
        <dbReference type="SAM" id="Phobius"/>
    </source>
</evidence>
<evidence type="ECO:0000256" key="2">
    <source>
        <dbReference type="ARBA" id="ARBA00005992"/>
    </source>
</evidence>
<feature type="active site" description="Proton donor/acceptor" evidence="7">
    <location>
        <position position="124"/>
    </location>
</feature>
<keyword evidence="8" id="KW-1133">Transmembrane helix</keyword>
<accession>A0ABX8V3D1</accession>
<evidence type="ECO:0000256" key="4">
    <source>
        <dbReference type="ARBA" id="ARBA00022960"/>
    </source>
</evidence>